<feature type="region of interest" description="Disordered" evidence="1">
    <location>
        <begin position="1"/>
        <end position="58"/>
    </location>
</feature>
<organism evidence="2 3">
    <name type="scientific">Chrysodeixis includens</name>
    <name type="common">Soybean looper</name>
    <name type="synonym">Pseudoplusia includens</name>
    <dbReference type="NCBI Taxonomy" id="689277"/>
    <lineage>
        <taxon>Eukaryota</taxon>
        <taxon>Metazoa</taxon>
        <taxon>Ecdysozoa</taxon>
        <taxon>Arthropoda</taxon>
        <taxon>Hexapoda</taxon>
        <taxon>Insecta</taxon>
        <taxon>Pterygota</taxon>
        <taxon>Neoptera</taxon>
        <taxon>Endopterygota</taxon>
        <taxon>Lepidoptera</taxon>
        <taxon>Glossata</taxon>
        <taxon>Ditrysia</taxon>
        <taxon>Noctuoidea</taxon>
        <taxon>Noctuidae</taxon>
        <taxon>Plusiinae</taxon>
        <taxon>Chrysodeixis</taxon>
    </lineage>
</organism>
<reference evidence="2" key="1">
    <citation type="submission" date="2021-12" db="EMBL/GenBank/DDBJ databases">
        <authorList>
            <person name="King R."/>
        </authorList>
    </citation>
    <scope>NUCLEOTIDE SEQUENCE</scope>
</reference>
<dbReference type="OrthoDB" id="7687266at2759"/>
<dbReference type="Proteomes" id="UP001154114">
    <property type="component" value="Chromosome 5"/>
</dbReference>
<feature type="compositionally biased region" description="Basic and acidic residues" evidence="1">
    <location>
        <begin position="23"/>
        <end position="40"/>
    </location>
</feature>
<evidence type="ECO:0000256" key="1">
    <source>
        <dbReference type="SAM" id="MobiDB-lite"/>
    </source>
</evidence>
<feature type="region of interest" description="Disordered" evidence="1">
    <location>
        <begin position="97"/>
        <end position="187"/>
    </location>
</feature>
<protein>
    <submittedName>
        <fullName evidence="2">Uncharacterized protein</fullName>
    </submittedName>
</protein>
<gene>
    <name evidence="2" type="ORF">CINC_LOCUS10803</name>
</gene>
<keyword evidence="3" id="KW-1185">Reference proteome</keyword>
<feature type="compositionally biased region" description="Basic and acidic residues" evidence="1">
    <location>
        <begin position="173"/>
        <end position="187"/>
    </location>
</feature>
<dbReference type="EMBL" id="LR824008">
    <property type="protein sequence ID" value="CAD0196513.1"/>
    <property type="molecule type" value="Genomic_DNA"/>
</dbReference>
<feature type="compositionally biased region" description="Basic and acidic residues" evidence="1">
    <location>
        <begin position="124"/>
        <end position="144"/>
    </location>
</feature>
<proteinExistence type="predicted"/>
<name>A0A9N8PZ80_CHRIL</name>
<evidence type="ECO:0000313" key="2">
    <source>
        <dbReference type="EMBL" id="CAD0196513.1"/>
    </source>
</evidence>
<sequence length="187" mass="20800">MALISNNERDESPGTDGNVSPEPPDRPPGKVRQVHPEDKTQVLAYDSTYRKKNKPKSLPLEENHYNHLANTNVAMSPMYPLTPNICVEGGKIEFIKSPPGSARNSLALASPPQTPLLARRGSREKREARIYDEPTEKFDGDKGRRQAPKVVQPEEITDETKASDSNTSTKKRNTVDPKESVLIKKSD</sequence>
<accession>A0A9N8PZ80</accession>
<evidence type="ECO:0000313" key="3">
    <source>
        <dbReference type="Proteomes" id="UP001154114"/>
    </source>
</evidence>
<dbReference type="AlphaFoldDB" id="A0A9N8PZ80"/>